<proteinExistence type="predicted"/>
<dbReference type="EMBL" id="JAUTXU010000009">
    <property type="protein sequence ID" value="KAK3723499.1"/>
    <property type="molecule type" value="Genomic_DNA"/>
</dbReference>
<gene>
    <name evidence="1" type="ORF">LTR37_001751</name>
</gene>
<sequence length="175" mass="19166">MPLPKEPFIIYGGCNCKAIRYEASVPAFSEQPPTPYKTPGADIGDLRIPAVSMDHCNDCRRATSSILPMGPICDAKTVRASALTRAYSIDPGVIPLECGWPAMIDIWLGTVDREDLEKDYMAPERMLWSAKGIPWVRRLTQSGAGGIPVHPLTKIDKLVGADIEEDLKELASLED</sequence>
<organism evidence="1 2">
    <name type="scientific">Vermiconidia calcicola</name>
    <dbReference type="NCBI Taxonomy" id="1690605"/>
    <lineage>
        <taxon>Eukaryota</taxon>
        <taxon>Fungi</taxon>
        <taxon>Dikarya</taxon>
        <taxon>Ascomycota</taxon>
        <taxon>Pezizomycotina</taxon>
        <taxon>Dothideomycetes</taxon>
        <taxon>Dothideomycetidae</taxon>
        <taxon>Mycosphaerellales</taxon>
        <taxon>Extremaceae</taxon>
        <taxon>Vermiconidia</taxon>
    </lineage>
</organism>
<comment type="caution">
    <text evidence="1">The sequence shown here is derived from an EMBL/GenBank/DDBJ whole genome shotgun (WGS) entry which is preliminary data.</text>
</comment>
<evidence type="ECO:0000313" key="2">
    <source>
        <dbReference type="Proteomes" id="UP001281147"/>
    </source>
</evidence>
<keyword evidence="2" id="KW-1185">Reference proteome</keyword>
<reference evidence="1" key="1">
    <citation type="submission" date="2023-07" db="EMBL/GenBank/DDBJ databases">
        <title>Black Yeasts Isolated from many extreme environments.</title>
        <authorList>
            <person name="Coleine C."/>
            <person name="Stajich J.E."/>
            <person name="Selbmann L."/>
        </authorList>
    </citation>
    <scope>NUCLEOTIDE SEQUENCE</scope>
    <source>
        <strain evidence="1">CCFEE 5714</strain>
    </source>
</reference>
<name>A0ACC3NVL2_9PEZI</name>
<accession>A0ACC3NVL2</accession>
<evidence type="ECO:0000313" key="1">
    <source>
        <dbReference type="EMBL" id="KAK3723499.1"/>
    </source>
</evidence>
<dbReference type="Proteomes" id="UP001281147">
    <property type="component" value="Unassembled WGS sequence"/>
</dbReference>
<protein>
    <submittedName>
        <fullName evidence="1">Uncharacterized protein</fullName>
    </submittedName>
</protein>